<accession>A0A4Q0U9H8</accession>
<feature type="binding site" evidence="7">
    <location>
        <position position="125"/>
    </location>
    <ligand>
        <name>S-adenosyl-L-methionine</name>
        <dbReference type="ChEBI" id="CHEBI:59789"/>
    </ligand>
</feature>
<evidence type="ECO:0000256" key="1">
    <source>
        <dbReference type="ARBA" id="ARBA00000142"/>
    </source>
</evidence>
<dbReference type="Proteomes" id="UP000711407">
    <property type="component" value="Unassembled WGS sequence"/>
</dbReference>
<evidence type="ECO:0000256" key="2">
    <source>
        <dbReference type="ARBA" id="ARBA00003015"/>
    </source>
</evidence>
<dbReference type="PROSITE" id="PS51625">
    <property type="entry name" value="SAM_MT_TRMB"/>
    <property type="match status" value="1"/>
</dbReference>
<dbReference type="AlphaFoldDB" id="A0A4Q0U9H8"/>
<dbReference type="CDD" id="cd02440">
    <property type="entry name" value="AdoMet_MTases"/>
    <property type="match status" value="1"/>
</dbReference>
<dbReference type="EC" id="2.1.1.33" evidence="7"/>
<dbReference type="GO" id="GO:0043527">
    <property type="term" value="C:tRNA methyltransferase complex"/>
    <property type="evidence" value="ECO:0007669"/>
    <property type="project" value="TreeGrafter"/>
</dbReference>
<reference evidence="8" key="1">
    <citation type="journal article" date="2021" name="PeerJ">
        <title>Extensive microbial diversity within the chicken gut microbiome revealed by metagenomics and culture.</title>
        <authorList>
            <person name="Gilroy R."/>
            <person name="Ravi A."/>
            <person name="Getino M."/>
            <person name="Pursley I."/>
            <person name="Horton D.L."/>
            <person name="Alikhan N.F."/>
            <person name="Baker D."/>
            <person name="Gharbi K."/>
            <person name="Hall N."/>
            <person name="Watson M."/>
            <person name="Adriaenssens E.M."/>
            <person name="Foster-Nyarko E."/>
            <person name="Jarju S."/>
            <person name="Secka A."/>
            <person name="Antonio M."/>
            <person name="Oren A."/>
            <person name="Chaudhuri R.R."/>
            <person name="La Ragione R."/>
            <person name="Hildebrand F."/>
            <person name="Pallen M.J."/>
        </authorList>
    </citation>
    <scope>NUCLEOTIDE SEQUENCE</scope>
    <source>
        <strain evidence="8">4100</strain>
    </source>
</reference>
<dbReference type="HAMAP" id="MF_01057">
    <property type="entry name" value="tRNA_methyltr_TrmB"/>
    <property type="match status" value="1"/>
</dbReference>
<dbReference type="PANTHER" id="PTHR23417:SF14">
    <property type="entry name" value="PENTACOTRIPEPTIDE-REPEAT REGION OF PRORP DOMAIN-CONTAINING PROTEIN"/>
    <property type="match status" value="1"/>
</dbReference>
<dbReference type="Pfam" id="PF02390">
    <property type="entry name" value="Methyltransf_4"/>
    <property type="match status" value="1"/>
</dbReference>
<keyword evidence="4 7" id="KW-0808">Transferase</keyword>
<feature type="binding site" evidence="7">
    <location>
        <position position="129"/>
    </location>
    <ligand>
        <name>substrate</name>
    </ligand>
</feature>
<feature type="binding site" evidence="7">
    <location>
        <position position="51"/>
    </location>
    <ligand>
        <name>S-adenosyl-L-methionine</name>
        <dbReference type="ChEBI" id="CHEBI:59789"/>
    </ligand>
</feature>
<protein>
    <recommendedName>
        <fullName evidence="7">tRNA (guanine-N(7)-)-methyltransferase</fullName>
        <ecNumber evidence="7">2.1.1.33</ecNumber>
    </recommendedName>
    <alternativeName>
        <fullName evidence="7">tRNA (guanine(46)-N(7))-methyltransferase</fullName>
    </alternativeName>
    <alternativeName>
        <fullName evidence="7">tRNA(m7G46)-methyltransferase</fullName>
    </alternativeName>
</protein>
<dbReference type="GO" id="GO:0008176">
    <property type="term" value="F:tRNA (guanine(46)-N7)-methyltransferase activity"/>
    <property type="evidence" value="ECO:0007669"/>
    <property type="project" value="UniProtKB-UniRule"/>
</dbReference>
<comment type="similarity">
    <text evidence="7">Belongs to the class I-like SAM-binding methyltransferase superfamily. TrmB family.</text>
</comment>
<name>A0A4Q0U9H8_9BACT</name>
<dbReference type="InterPro" id="IPR055361">
    <property type="entry name" value="tRNA_methyltr_TrmB_bact"/>
</dbReference>
<proteinExistence type="inferred from homology"/>
<feature type="binding site" evidence="7">
    <location>
        <position position="103"/>
    </location>
    <ligand>
        <name>S-adenosyl-L-methionine</name>
        <dbReference type="ChEBI" id="CHEBI:59789"/>
    </ligand>
</feature>
<dbReference type="NCBIfam" id="NF001080">
    <property type="entry name" value="PRK00121.2-2"/>
    <property type="match status" value="1"/>
</dbReference>
<comment type="caution">
    <text evidence="8">The sequence shown here is derived from an EMBL/GenBank/DDBJ whole genome shotgun (WGS) entry which is preliminary data.</text>
</comment>
<evidence type="ECO:0000256" key="7">
    <source>
        <dbReference type="HAMAP-Rule" id="MF_01057"/>
    </source>
</evidence>
<feature type="binding site" evidence="7">
    <location>
        <begin position="203"/>
        <end position="206"/>
    </location>
    <ligand>
        <name>substrate</name>
    </ligand>
</feature>
<evidence type="ECO:0000256" key="4">
    <source>
        <dbReference type="ARBA" id="ARBA00022679"/>
    </source>
</evidence>
<dbReference type="EMBL" id="DYXT01000019">
    <property type="protein sequence ID" value="HJE38726.1"/>
    <property type="molecule type" value="Genomic_DNA"/>
</dbReference>
<gene>
    <name evidence="7 8" type="primary">trmB</name>
    <name evidence="8" type="ORF">K8V47_03050</name>
</gene>
<dbReference type="InterPro" id="IPR029063">
    <property type="entry name" value="SAM-dependent_MTases_sf"/>
</dbReference>
<evidence type="ECO:0000313" key="8">
    <source>
        <dbReference type="EMBL" id="HJE38726.1"/>
    </source>
</evidence>
<comment type="function">
    <text evidence="2 7">Catalyzes the formation of N(7)-methylguanine at position 46 (m7G46) in tRNA.</text>
</comment>
<evidence type="ECO:0000256" key="6">
    <source>
        <dbReference type="ARBA" id="ARBA00022694"/>
    </source>
</evidence>
<keyword evidence="6 7" id="KW-0819">tRNA processing</keyword>
<evidence type="ECO:0000256" key="5">
    <source>
        <dbReference type="ARBA" id="ARBA00022691"/>
    </source>
</evidence>
<dbReference type="PANTHER" id="PTHR23417">
    <property type="entry name" value="3-DEOXY-D-MANNO-OCTULOSONIC-ACID TRANSFERASE/TRNA GUANINE-N 7 - -METHYLTRANSFERASE"/>
    <property type="match status" value="1"/>
</dbReference>
<sequence>MGKNKLKKFSEMETLPCVFQYPFARVREEGFPLKGRWGSGYFHNDNPIVLELGCGKGEYTVGLAARYPDRNYIGIDIKGARMWHGAMQAHGQQMGNVAFLRTNIELLPSFFAPGEVSEIWITFPDPQMKKARKRLTSTRFVNLYRQVCRDGAVIRLKTDSPFLYAYTRDMLQANGIVPSGDTSDLYAASSLTDLPEGLKDIRTYYEQQWLSRGLTIKYLGFAIPAADIVNEPETEPEHDTYRSFSRGVLQGNVPPPLLTDAASD</sequence>
<feature type="binding site" evidence="7">
    <location>
        <position position="159"/>
    </location>
    <ligand>
        <name>substrate</name>
    </ligand>
</feature>
<reference evidence="8" key="2">
    <citation type="submission" date="2021-09" db="EMBL/GenBank/DDBJ databases">
        <authorList>
            <person name="Gilroy R."/>
        </authorList>
    </citation>
    <scope>NUCLEOTIDE SEQUENCE</scope>
    <source>
        <strain evidence="8">4100</strain>
    </source>
</reference>
<evidence type="ECO:0000256" key="3">
    <source>
        <dbReference type="ARBA" id="ARBA00022603"/>
    </source>
</evidence>
<keyword evidence="3 7" id="KW-0489">Methyltransferase</keyword>
<comment type="catalytic activity">
    <reaction evidence="1 7">
        <text>guanosine(46) in tRNA + S-adenosyl-L-methionine = N(7)-methylguanosine(46) in tRNA + S-adenosyl-L-homocysteine</text>
        <dbReference type="Rhea" id="RHEA:42708"/>
        <dbReference type="Rhea" id="RHEA-COMP:10188"/>
        <dbReference type="Rhea" id="RHEA-COMP:10189"/>
        <dbReference type="ChEBI" id="CHEBI:57856"/>
        <dbReference type="ChEBI" id="CHEBI:59789"/>
        <dbReference type="ChEBI" id="CHEBI:74269"/>
        <dbReference type="ChEBI" id="CHEBI:74480"/>
        <dbReference type="EC" id="2.1.1.33"/>
    </reaction>
</comment>
<comment type="caution">
    <text evidence="7">Lacks conserved residue(s) required for the propagation of feature annotation.</text>
</comment>
<dbReference type="InterPro" id="IPR003358">
    <property type="entry name" value="tRNA_(Gua-N-7)_MeTrfase_Trmb"/>
</dbReference>
<organism evidence="8 9">
    <name type="scientific">Candidatus Amulumruptor caecigallinarius</name>
    <dbReference type="NCBI Taxonomy" id="2109911"/>
    <lineage>
        <taxon>Bacteria</taxon>
        <taxon>Pseudomonadati</taxon>
        <taxon>Bacteroidota</taxon>
        <taxon>Bacteroidia</taxon>
        <taxon>Bacteroidales</taxon>
        <taxon>Muribaculaceae</taxon>
        <taxon>Candidatus Amulumruptor</taxon>
    </lineage>
</organism>
<comment type="pathway">
    <text evidence="7">tRNA modification; N(7)-methylguanine-tRNA biosynthesis.</text>
</comment>
<dbReference type="SUPFAM" id="SSF53335">
    <property type="entry name" value="S-adenosyl-L-methionine-dependent methyltransferases"/>
    <property type="match status" value="1"/>
</dbReference>
<dbReference type="Gene3D" id="3.40.50.150">
    <property type="entry name" value="Vaccinia Virus protein VP39"/>
    <property type="match status" value="1"/>
</dbReference>
<feature type="binding site" evidence="7">
    <location>
        <position position="76"/>
    </location>
    <ligand>
        <name>S-adenosyl-L-methionine</name>
        <dbReference type="ChEBI" id="CHEBI:59789"/>
    </ligand>
</feature>
<evidence type="ECO:0000313" key="9">
    <source>
        <dbReference type="Proteomes" id="UP000711407"/>
    </source>
</evidence>
<keyword evidence="5 7" id="KW-0949">S-adenosyl-L-methionine</keyword>